<evidence type="ECO:0000256" key="4">
    <source>
        <dbReference type="ARBA" id="ARBA00022989"/>
    </source>
</evidence>
<comment type="similarity">
    <text evidence="2">Belongs to the MS4A family.</text>
</comment>
<keyword evidence="4 6" id="KW-1133">Transmembrane helix</keyword>
<evidence type="ECO:0000256" key="3">
    <source>
        <dbReference type="ARBA" id="ARBA00022692"/>
    </source>
</evidence>
<dbReference type="PANTHER" id="PTHR23320">
    <property type="entry name" value="MEMBRANE-SPANNING 4-DOMAINS SUBFAMILY A MS4A -RELATED"/>
    <property type="match status" value="1"/>
</dbReference>
<dbReference type="GO" id="GO:0016020">
    <property type="term" value="C:membrane"/>
    <property type="evidence" value="ECO:0007669"/>
    <property type="project" value="UniProtKB-SubCell"/>
</dbReference>
<name>A0ABD1JD94_9TELE</name>
<comment type="caution">
    <text evidence="7">The sequence shown here is derived from an EMBL/GenBank/DDBJ whole genome shotgun (WGS) entry which is preliminary data.</text>
</comment>
<keyword evidence="5 6" id="KW-0472">Membrane</keyword>
<gene>
    <name evidence="7" type="ORF">ACEWY4_020083</name>
</gene>
<keyword evidence="8" id="KW-1185">Reference proteome</keyword>
<feature type="transmembrane region" description="Helical" evidence="6">
    <location>
        <begin position="122"/>
        <end position="141"/>
    </location>
</feature>
<dbReference type="PANTHER" id="PTHR23320:SF128">
    <property type="entry name" value="MEMBRANE-SPANNING 4-DOMAINS SUBFAMILY A MEMBER 4A"/>
    <property type="match status" value="1"/>
</dbReference>
<keyword evidence="3 6" id="KW-0812">Transmembrane</keyword>
<dbReference type="AlphaFoldDB" id="A0ABD1JD94"/>
<evidence type="ECO:0000256" key="5">
    <source>
        <dbReference type="ARBA" id="ARBA00023136"/>
    </source>
</evidence>
<feature type="transmembrane region" description="Helical" evidence="6">
    <location>
        <begin position="184"/>
        <end position="207"/>
    </location>
</feature>
<proteinExistence type="inferred from homology"/>
<evidence type="ECO:0000313" key="7">
    <source>
        <dbReference type="EMBL" id="KAL2084565.1"/>
    </source>
</evidence>
<evidence type="ECO:0000256" key="1">
    <source>
        <dbReference type="ARBA" id="ARBA00004141"/>
    </source>
</evidence>
<reference evidence="7 8" key="1">
    <citation type="submission" date="2024-09" db="EMBL/GenBank/DDBJ databases">
        <title>A chromosome-level genome assembly of Gray's grenadier anchovy, Coilia grayii.</title>
        <authorList>
            <person name="Fu Z."/>
        </authorList>
    </citation>
    <scope>NUCLEOTIDE SEQUENCE [LARGE SCALE GENOMIC DNA]</scope>
    <source>
        <strain evidence="7">G4</strain>
        <tissue evidence="7">Muscle</tissue>
    </source>
</reference>
<dbReference type="InterPro" id="IPR030417">
    <property type="entry name" value="MS4A"/>
</dbReference>
<dbReference type="InterPro" id="IPR007237">
    <property type="entry name" value="CD20-like"/>
</dbReference>
<dbReference type="Pfam" id="PF04103">
    <property type="entry name" value="CD20"/>
    <property type="match status" value="1"/>
</dbReference>
<protein>
    <submittedName>
        <fullName evidence="7">Uncharacterized protein</fullName>
    </submittedName>
</protein>
<accession>A0ABD1JD94</accession>
<evidence type="ECO:0000256" key="2">
    <source>
        <dbReference type="ARBA" id="ARBA00009565"/>
    </source>
</evidence>
<sequence>MSSVRSIGGGLMVVTKIVPIEDESQVPMTNVVSPQFNRRTTQYEKVPEKVPEMTRLFLKGYPLQLGIVQIFLGLMTLALGVLTLISPILFGEIPLCLGVFFIISGSLSVAGHKGQNVCLIKGALAMNIISSLLALPAIGYICWELSKQIYEECYGDDYPSRYNYWDCYRSIWQYNAGVNGLKGLLLVMAVFEFCVSTTIAVFSAKAIRHESANQQVRPKICHCTLLCPNFYAHVYDSWQTIFFSKGTYNNKTPQYK</sequence>
<dbReference type="EMBL" id="JBHFQA010000017">
    <property type="protein sequence ID" value="KAL2084565.1"/>
    <property type="molecule type" value="Genomic_DNA"/>
</dbReference>
<feature type="transmembrane region" description="Helical" evidence="6">
    <location>
        <begin position="63"/>
        <end position="82"/>
    </location>
</feature>
<organism evidence="7 8">
    <name type="scientific">Coilia grayii</name>
    <name type="common">Gray's grenadier anchovy</name>
    <dbReference type="NCBI Taxonomy" id="363190"/>
    <lineage>
        <taxon>Eukaryota</taxon>
        <taxon>Metazoa</taxon>
        <taxon>Chordata</taxon>
        <taxon>Craniata</taxon>
        <taxon>Vertebrata</taxon>
        <taxon>Euteleostomi</taxon>
        <taxon>Actinopterygii</taxon>
        <taxon>Neopterygii</taxon>
        <taxon>Teleostei</taxon>
        <taxon>Clupei</taxon>
        <taxon>Clupeiformes</taxon>
        <taxon>Clupeoidei</taxon>
        <taxon>Engraulidae</taxon>
        <taxon>Coilinae</taxon>
        <taxon>Coilia</taxon>
    </lineage>
</organism>
<feature type="transmembrane region" description="Helical" evidence="6">
    <location>
        <begin position="88"/>
        <end position="110"/>
    </location>
</feature>
<comment type="subcellular location">
    <subcellularLocation>
        <location evidence="1">Membrane</location>
        <topology evidence="1">Multi-pass membrane protein</topology>
    </subcellularLocation>
</comment>
<evidence type="ECO:0000256" key="6">
    <source>
        <dbReference type="SAM" id="Phobius"/>
    </source>
</evidence>
<dbReference type="Proteomes" id="UP001591681">
    <property type="component" value="Unassembled WGS sequence"/>
</dbReference>
<evidence type="ECO:0000313" key="8">
    <source>
        <dbReference type="Proteomes" id="UP001591681"/>
    </source>
</evidence>